<accession>A0A2P2LM18</accession>
<organism evidence="1">
    <name type="scientific">Rhizophora mucronata</name>
    <name type="common">Asiatic mangrove</name>
    <dbReference type="NCBI Taxonomy" id="61149"/>
    <lineage>
        <taxon>Eukaryota</taxon>
        <taxon>Viridiplantae</taxon>
        <taxon>Streptophyta</taxon>
        <taxon>Embryophyta</taxon>
        <taxon>Tracheophyta</taxon>
        <taxon>Spermatophyta</taxon>
        <taxon>Magnoliopsida</taxon>
        <taxon>eudicotyledons</taxon>
        <taxon>Gunneridae</taxon>
        <taxon>Pentapetalae</taxon>
        <taxon>rosids</taxon>
        <taxon>fabids</taxon>
        <taxon>Malpighiales</taxon>
        <taxon>Rhizophoraceae</taxon>
        <taxon>Rhizophora</taxon>
    </lineage>
</organism>
<dbReference type="AlphaFoldDB" id="A0A2P2LM18"/>
<evidence type="ECO:0000313" key="1">
    <source>
        <dbReference type="EMBL" id="MBX18979.1"/>
    </source>
</evidence>
<dbReference type="EMBL" id="GGEC01038495">
    <property type="protein sequence ID" value="MBX18979.1"/>
    <property type="molecule type" value="Transcribed_RNA"/>
</dbReference>
<sequence>MLPRLTGSTNLWTLLCARHSS</sequence>
<proteinExistence type="predicted"/>
<reference evidence="1" key="1">
    <citation type="submission" date="2018-02" db="EMBL/GenBank/DDBJ databases">
        <title>Rhizophora mucronata_Transcriptome.</title>
        <authorList>
            <person name="Meera S.P."/>
            <person name="Sreeshan A."/>
            <person name="Augustine A."/>
        </authorList>
    </citation>
    <scope>NUCLEOTIDE SEQUENCE</scope>
    <source>
        <tissue evidence="1">Leaf</tissue>
    </source>
</reference>
<protein>
    <submittedName>
        <fullName evidence="1">Uncharacterized protein</fullName>
    </submittedName>
</protein>
<name>A0A2P2LM18_RHIMU</name>